<proteinExistence type="predicted"/>
<dbReference type="GO" id="GO:0005840">
    <property type="term" value="C:ribosome"/>
    <property type="evidence" value="ECO:0007669"/>
    <property type="project" value="UniProtKB-KW"/>
</dbReference>
<dbReference type="SUPFAM" id="SSF55729">
    <property type="entry name" value="Acyl-CoA N-acyltransferases (Nat)"/>
    <property type="match status" value="1"/>
</dbReference>
<evidence type="ECO:0000313" key="5">
    <source>
        <dbReference type="Proteomes" id="UP000544107"/>
    </source>
</evidence>
<dbReference type="GO" id="GO:0016747">
    <property type="term" value="F:acyltransferase activity, transferring groups other than amino-acyl groups"/>
    <property type="evidence" value="ECO:0007669"/>
    <property type="project" value="InterPro"/>
</dbReference>
<comment type="caution">
    <text evidence="4">The sequence shown here is derived from an EMBL/GenBank/DDBJ whole genome shotgun (WGS) entry which is preliminary data.</text>
</comment>
<name>A0A7W6MST6_9HYPH</name>
<feature type="domain" description="N-acetyltransferase" evidence="3">
    <location>
        <begin position="2"/>
        <end position="161"/>
    </location>
</feature>
<dbReference type="PANTHER" id="PTHR43800:SF1">
    <property type="entry name" value="PEPTIDYL-LYSINE N-ACETYLTRANSFERASE YJAB"/>
    <property type="match status" value="1"/>
</dbReference>
<dbReference type="InterPro" id="IPR000182">
    <property type="entry name" value="GNAT_dom"/>
</dbReference>
<dbReference type="PANTHER" id="PTHR43800">
    <property type="entry name" value="PEPTIDYL-LYSINE N-ACETYLTRANSFERASE YJAB"/>
    <property type="match status" value="1"/>
</dbReference>
<keyword evidence="1" id="KW-0808">Transferase</keyword>
<gene>
    <name evidence="4" type="ORF">GGQ71_000676</name>
</gene>
<dbReference type="Proteomes" id="UP000544107">
    <property type="component" value="Unassembled WGS sequence"/>
</dbReference>
<protein>
    <submittedName>
        <fullName evidence="4">Ribosomal protein S18 acetylase RimI-like enzyme</fullName>
    </submittedName>
</protein>
<dbReference type="RefSeq" id="WP_075615175.1">
    <property type="nucleotide sequence ID" value="NZ_JACIED010000001.1"/>
</dbReference>
<dbReference type="EMBL" id="JACIED010000001">
    <property type="protein sequence ID" value="MBB4006440.1"/>
    <property type="molecule type" value="Genomic_DNA"/>
</dbReference>
<reference evidence="4 5" key="1">
    <citation type="submission" date="2020-08" db="EMBL/GenBank/DDBJ databases">
        <title>Genomic Encyclopedia of Type Strains, Phase IV (KMG-IV): sequencing the most valuable type-strain genomes for metagenomic binning, comparative biology and taxonomic classification.</title>
        <authorList>
            <person name="Goeker M."/>
        </authorList>
    </citation>
    <scope>NUCLEOTIDE SEQUENCE [LARGE SCALE GENOMIC DNA]</scope>
    <source>
        <strain evidence="4 5">DSM 100021</strain>
    </source>
</reference>
<dbReference type="OrthoDB" id="7875074at2"/>
<accession>A0A7W6MST6</accession>
<dbReference type="PROSITE" id="PS51186">
    <property type="entry name" value="GNAT"/>
    <property type="match status" value="1"/>
</dbReference>
<evidence type="ECO:0000313" key="4">
    <source>
        <dbReference type="EMBL" id="MBB4006440.1"/>
    </source>
</evidence>
<keyword evidence="4" id="KW-0687">Ribonucleoprotein</keyword>
<keyword evidence="4" id="KW-0689">Ribosomal protein</keyword>
<dbReference type="AlphaFoldDB" id="A0A7W6MST6"/>
<evidence type="ECO:0000256" key="1">
    <source>
        <dbReference type="ARBA" id="ARBA00022679"/>
    </source>
</evidence>
<evidence type="ECO:0000259" key="3">
    <source>
        <dbReference type="PROSITE" id="PS51186"/>
    </source>
</evidence>
<dbReference type="CDD" id="cd04301">
    <property type="entry name" value="NAT_SF"/>
    <property type="match status" value="1"/>
</dbReference>
<sequence>MTVIRGITDADSGALIDLWRSSWMATYRRSLGEDALATMLADLEQHGVAAMLPGAGEKGYCAVIDTQLQGSIVIAERGRIAYVWGLYVLPDQQRRGIGSELLRTAIRVIEQAETVEIRVLESSKSAMAFYAGLDFVEIGREKAELIGALTIATIVMSAGVSSLKALLPPQDNGIQHI</sequence>
<keyword evidence="2" id="KW-0012">Acyltransferase</keyword>
<organism evidence="4 5">
    <name type="scientific">Allorhizobium taibaishanense</name>
    <dbReference type="NCBI Taxonomy" id="887144"/>
    <lineage>
        <taxon>Bacteria</taxon>
        <taxon>Pseudomonadati</taxon>
        <taxon>Pseudomonadota</taxon>
        <taxon>Alphaproteobacteria</taxon>
        <taxon>Hyphomicrobiales</taxon>
        <taxon>Rhizobiaceae</taxon>
        <taxon>Rhizobium/Agrobacterium group</taxon>
        <taxon>Allorhizobium</taxon>
    </lineage>
</organism>
<evidence type="ECO:0000256" key="2">
    <source>
        <dbReference type="ARBA" id="ARBA00023315"/>
    </source>
</evidence>
<dbReference type="Pfam" id="PF00583">
    <property type="entry name" value="Acetyltransf_1"/>
    <property type="match status" value="1"/>
</dbReference>
<dbReference type="InterPro" id="IPR016181">
    <property type="entry name" value="Acyl_CoA_acyltransferase"/>
</dbReference>
<dbReference type="Gene3D" id="3.40.630.30">
    <property type="match status" value="1"/>
</dbReference>